<dbReference type="InterPro" id="IPR036286">
    <property type="entry name" value="LexA/Signal_pep-like_sf"/>
</dbReference>
<evidence type="ECO:0000313" key="3">
    <source>
        <dbReference type="EMBL" id="RJL07336.1"/>
    </source>
</evidence>
<feature type="chain" id="PRO_5019096739" evidence="1">
    <location>
        <begin position="27"/>
        <end position="185"/>
    </location>
</feature>
<dbReference type="AlphaFoldDB" id="A0A419A2E1"/>
<name>A0A419A2E1_9RHOB</name>
<dbReference type="EMBL" id="QZEV01000002">
    <property type="protein sequence ID" value="RJL07336.1"/>
    <property type="molecule type" value="Genomic_DNA"/>
</dbReference>
<dbReference type="OrthoDB" id="5360818at2"/>
<organism evidence="3 4">
    <name type="scientific">Paracoccus aestuarii</name>
    <dbReference type="NCBI Taxonomy" id="453842"/>
    <lineage>
        <taxon>Bacteria</taxon>
        <taxon>Pseudomonadati</taxon>
        <taxon>Pseudomonadota</taxon>
        <taxon>Alphaproteobacteria</taxon>
        <taxon>Rhodobacterales</taxon>
        <taxon>Paracoccaceae</taxon>
        <taxon>Paracoccus</taxon>
    </lineage>
</organism>
<evidence type="ECO:0000313" key="4">
    <source>
        <dbReference type="Proteomes" id="UP000285530"/>
    </source>
</evidence>
<keyword evidence="1" id="KW-0732">Signal</keyword>
<dbReference type="Gene3D" id="2.10.109.10">
    <property type="entry name" value="Umud Fragment, subunit A"/>
    <property type="match status" value="1"/>
</dbReference>
<evidence type="ECO:0000256" key="1">
    <source>
        <dbReference type="SAM" id="SignalP"/>
    </source>
</evidence>
<gene>
    <name evidence="3" type="ORF">D3P06_00940</name>
</gene>
<dbReference type="SUPFAM" id="SSF51306">
    <property type="entry name" value="LexA/Signal peptidase"/>
    <property type="match status" value="1"/>
</dbReference>
<dbReference type="GO" id="GO:0004252">
    <property type="term" value="F:serine-type endopeptidase activity"/>
    <property type="evidence" value="ECO:0007669"/>
    <property type="project" value="InterPro"/>
</dbReference>
<keyword evidence="4" id="KW-1185">Reference proteome</keyword>
<dbReference type="GO" id="GO:0006465">
    <property type="term" value="P:signal peptide processing"/>
    <property type="evidence" value="ECO:0007669"/>
    <property type="project" value="InterPro"/>
</dbReference>
<dbReference type="Proteomes" id="UP000285530">
    <property type="component" value="Unassembled WGS sequence"/>
</dbReference>
<reference evidence="3 4" key="1">
    <citation type="submission" date="2018-09" db="EMBL/GenBank/DDBJ databases">
        <title>Paracoccus onubensis nov. sp. a moderate halophilic bacterium isolated from Gruta de las Maravillas (Aracena, Spain).</title>
        <authorList>
            <person name="Jurado V."/>
            <person name="Gutierrez-Patricio S."/>
            <person name="Gonzalez-Pimentel J.L."/>
            <person name="Laiz L."/>
            <person name="Saiz-Jimenez C."/>
        </authorList>
    </citation>
    <scope>NUCLEOTIDE SEQUENCE [LARGE SCALE GENOMIC DNA]</scope>
    <source>
        <strain evidence="3 4">DSM 19484</strain>
    </source>
</reference>
<feature type="signal peptide" evidence="1">
    <location>
        <begin position="1"/>
        <end position="26"/>
    </location>
</feature>
<sequence length="185" mass="20172">MRRRVTLLAMLAGLALVAAPPLTRHAPRLIWNTSASVPVGLYRVAPPTPIAVGDLVAISAPEPLTAFLDERRYLPRGVPLLKHVLALPGATVCREGLTITAYDHAYGAARDRDRLGRPLPDWQGCRVIAEGEVFLMNWDAEDSFDGRYFGPLPVTSVTARILPIWTDADGDGRFRWHGASAEDGP</sequence>
<feature type="domain" description="Peptidase S26" evidence="2">
    <location>
        <begin position="4"/>
        <end position="162"/>
    </location>
</feature>
<protein>
    <submittedName>
        <fullName evidence="3">S26 family signal peptidase</fullName>
    </submittedName>
</protein>
<accession>A0A419A2E1</accession>
<evidence type="ECO:0000259" key="2">
    <source>
        <dbReference type="Pfam" id="PF10502"/>
    </source>
</evidence>
<dbReference type="Pfam" id="PF10502">
    <property type="entry name" value="Peptidase_S26"/>
    <property type="match status" value="1"/>
</dbReference>
<comment type="caution">
    <text evidence="3">The sequence shown here is derived from an EMBL/GenBank/DDBJ whole genome shotgun (WGS) entry which is preliminary data.</text>
</comment>
<dbReference type="InterPro" id="IPR019533">
    <property type="entry name" value="Peptidase_S26"/>
</dbReference>
<dbReference type="RefSeq" id="WP_119884741.1">
    <property type="nucleotide sequence ID" value="NZ_CP067169.1"/>
</dbReference>
<proteinExistence type="predicted"/>